<feature type="signal peptide" evidence="1">
    <location>
        <begin position="1"/>
        <end position="20"/>
    </location>
</feature>
<evidence type="ECO:0008006" key="5">
    <source>
        <dbReference type="Google" id="ProtNLM"/>
    </source>
</evidence>
<accession>A0A5N6G6P3</accession>
<dbReference type="AlphaFoldDB" id="A0A5N7C3Y5"/>
<feature type="chain" id="PRO_5043207805" description="Lysozyme-like domain-containing protein" evidence="1">
    <location>
        <begin position="21"/>
        <end position="216"/>
    </location>
</feature>
<evidence type="ECO:0000313" key="4">
    <source>
        <dbReference type="Proteomes" id="UP000541154"/>
    </source>
</evidence>
<keyword evidence="1" id="KW-0732">Signal</keyword>
<sequence length="216" mass="23473">MKPSYFANPLYFLLPMLASAVPAPITGRDVAITPAMIEAVAPKSKTCDSSGQYATECADSQKAAKHLAKSFETYKITSPAEQAAIIGLVAFESGEFKYNKGHFGDVAEGKGTRNMQSADYNTQYAKSLDDLKVKPEVISKNVGKILELLISNDEYDFGSGAWFLANVCSSTVRQELQNGSKVGWQRYITTCVGTEANDAREVYWQSARNALGVQSS</sequence>
<dbReference type="OrthoDB" id="2349272at2759"/>
<dbReference type="EMBL" id="ML735273">
    <property type="protein sequence ID" value="KAE8388821.1"/>
    <property type="molecule type" value="Genomic_DNA"/>
</dbReference>
<dbReference type="Proteomes" id="UP000541154">
    <property type="component" value="Unassembled WGS sequence"/>
</dbReference>
<reference evidence="3 4" key="1">
    <citation type="submission" date="2019-04" db="EMBL/GenBank/DDBJ databases">
        <title>Aspergillus burnettii sp. nov., novel species from soil in southeast Queensland.</title>
        <authorList>
            <person name="Gilchrist C.L.M."/>
            <person name="Pitt J.I."/>
            <person name="Lange L."/>
            <person name="Lacey H.J."/>
            <person name="Vuong D."/>
            <person name="Midgley D.J."/>
            <person name="Greenfield P."/>
            <person name="Bradbury M."/>
            <person name="Lacey E."/>
            <person name="Busk P.K."/>
            <person name="Pilgaard B."/>
            <person name="Chooi Y.H."/>
            <person name="Piggott A.M."/>
        </authorList>
    </citation>
    <scope>NUCLEOTIDE SEQUENCE [LARGE SCALE GENOMIC DNA]</scope>
    <source>
        <strain evidence="3 4">FRR 5400</strain>
    </source>
</reference>
<dbReference type="EMBL" id="SPNV01000181">
    <property type="protein sequence ID" value="KAF5859017.1"/>
    <property type="molecule type" value="Genomic_DNA"/>
</dbReference>
<proteinExistence type="predicted"/>
<evidence type="ECO:0000313" key="3">
    <source>
        <dbReference type="EMBL" id="KAF5859017.1"/>
    </source>
</evidence>
<keyword evidence="4" id="KW-1185">Reference proteome</keyword>
<accession>A0A8H6A184</accession>
<dbReference type="Proteomes" id="UP000326877">
    <property type="component" value="Unassembled WGS sequence"/>
</dbReference>
<organism evidence="2">
    <name type="scientific">Petromyces alliaceus</name>
    <name type="common">Aspergillus alliaceus</name>
    <dbReference type="NCBI Taxonomy" id="209559"/>
    <lineage>
        <taxon>Eukaryota</taxon>
        <taxon>Fungi</taxon>
        <taxon>Dikarya</taxon>
        <taxon>Ascomycota</taxon>
        <taxon>Pezizomycotina</taxon>
        <taxon>Eurotiomycetes</taxon>
        <taxon>Eurotiomycetidae</taxon>
        <taxon>Eurotiales</taxon>
        <taxon>Aspergillaceae</taxon>
        <taxon>Aspergillus</taxon>
        <taxon>Aspergillus subgen. Circumdati</taxon>
    </lineage>
</organism>
<protein>
    <recommendedName>
        <fullName evidence="5">Lysozyme-like domain-containing protein</fullName>
    </recommendedName>
</protein>
<dbReference type="OMA" id="GSGPWFY"/>
<evidence type="ECO:0000256" key="1">
    <source>
        <dbReference type="SAM" id="SignalP"/>
    </source>
</evidence>
<name>A0A5N7C3Y5_PETAA</name>
<reference evidence="2" key="2">
    <citation type="submission" date="2019-04" db="EMBL/GenBank/DDBJ databases">
        <title>Friends and foes A comparative genomics studyof 23 Aspergillus species from section Flavi.</title>
        <authorList>
            <consortium name="DOE Joint Genome Institute"/>
            <person name="Kjaerbolling I."/>
            <person name="Vesth T."/>
            <person name="Frisvad J.C."/>
            <person name="Nybo J.L."/>
            <person name="Theobald S."/>
            <person name="Kildgaard S."/>
            <person name="Isbrandt T."/>
            <person name="Kuo A."/>
            <person name="Sato A."/>
            <person name="Lyhne E.K."/>
            <person name="Kogle M.E."/>
            <person name="Wiebenga A."/>
            <person name="Kun R.S."/>
            <person name="Lubbers R.J."/>
            <person name="Makela M.R."/>
            <person name="Barry K."/>
            <person name="Chovatia M."/>
            <person name="Clum A."/>
            <person name="Daum C."/>
            <person name="Haridas S."/>
            <person name="He G."/>
            <person name="LaButti K."/>
            <person name="Lipzen A."/>
            <person name="Mondo S."/>
            <person name="Riley R."/>
            <person name="Salamov A."/>
            <person name="Simmons B.A."/>
            <person name="Magnuson J.K."/>
            <person name="Henrissat B."/>
            <person name="Mortensen U.H."/>
            <person name="Larsen T.O."/>
            <person name="Devries R.P."/>
            <person name="Grigoriev I.V."/>
            <person name="Machida M."/>
            <person name="Baker S.E."/>
            <person name="Andersen M.R."/>
        </authorList>
    </citation>
    <scope>NUCLEOTIDE SEQUENCE [LARGE SCALE GENOMIC DNA]</scope>
    <source>
        <strain evidence="2">IBT 14317</strain>
    </source>
</reference>
<gene>
    <name evidence="2" type="ORF">BDV23DRAFT_158134</name>
    <name evidence="3" type="ORF">ETB97_003453</name>
</gene>
<evidence type="ECO:0000313" key="2">
    <source>
        <dbReference type="EMBL" id="KAE8388821.1"/>
    </source>
</evidence>
<accession>A0A5N7C3Y5</accession>